<dbReference type="Proteomes" id="UP000273626">
    <property type="component" value="Unassembled WGS sequence"/>
</dbReference>
<dbReference type="GO" id="GO:0046872">
    <property type="term" value="F:metal ion binding"/>
    <property type="evidence" value="ECO:0007669"/>
    <property type="project" value="UniProtKB-KW"/>
</dbReference>
<dbReference type="GeneID" id="51370205"/>
<evidence type="ECO:0000313" key="18">
    <source>
        <dbReference type="EMBL" id="RKS43951.1"/>
    </source>
</evidence>
<dbReference type="Pfam" id="PF00293">
    <property type="entry name" value="NUDIX"/>
    <property type="match status" value="1"/>
</dbReference>
<dbReference type="PROSITE" id="PS00893">
    <property type="entry name" value="NUDIX_BOX"/>
    <property type="match status" value="1"/>
</dbReference>
<comment type="function">
    <text evidence="8">Acts on ADP-mannose and ADP-glucose as well as ADP-ribose. Prevents glycogen biosynthesis. The reaction catalyzed by this enzyme is a limiting step of the gluconeogenic process.</text>
</comment>
<evidence type="ECO:0000313" key="16">
    <source>
        <dbReference type="EMBL" id="QFG35798.1"/>
    </source>
</evidence>
<evidence type="ECO:0000256" key="3">
    <source>
        <dbReference type="ARBA" id="ARBA00012453"/>
    </source>
</evidence>
<dbReference type="EMBL" id="CP058689">
    <property type="protein sequence ID" value="QLH14070.1"/>
    <property type="molecule type" value="Genomic_DNA"/>
</dbReference>
<dbReference type="GO" id="GO:0019144">
    <property type="term" value="F:ADP-sugar diphosphatase activity"/>
    <property type="evidence" value="ECO:0007669"/>
    <property type="project" value="TreeGrafter"/>
</dbReference>
<keyword evidence="7 13" id="KW-0460">Magnesium</keyword>
<dbReference type="PANTHER" id="PTHR11839">
    <property type="entry name" value="UDP/ADP-SUGAR PYROPHOSPHATASE"/>
    <property type="match status" value="1"/>
</dbReference>
<dbReference type="GO" id="GO:0047631">
    <property type="term" value="F:ADP-ribose diphosphatase activity"/>
    <property type="evidence" value="ECO:0007669"/>
    <property type="project" value="UniProtKB-EC"/>
</dbReference>
<dbReference type="EMBL" id="RBLI01000002">
    <property type="protein sequence ID" value="RKS43951.1"/>
    <property type="molecule type" value="Genomic_DNA"/>
</dbReference>
<dbReference type="InterPro" id="IPR000086">
    <property type="entry name" value="NUDIX_hydrolase_dom"/>
</dbReference>
<evidence type="ECO:0000256" key="7">
    <source>
        <dbReference type="ARBA" id="ARBA00022842"/>
    </source>
</evidence>
<keyword evidence="6" id="KW-0378">Hydrolase</keyword>
<dbReference type="EMBL" id="CP044423">
    <property type="protein sequence ID" value="QFG35798.1"/>
    <property type="molecule type" value="Genomic_DNA"/>
</dbReference>
<name>A0A1I5LX98_PARPN</name>
<dbReference type="PROSITE" id="PS51462">
    <property type="entry name" value="NUDIX"/>
    <property type="match status" value="1"/>
</dbReference>
<evidence type="ECO:0000256" key="5">
    <source>
        <dbReference type="ARBA" id="ARBA00022723"/>
    </source>
</evidence>
<feature type="binding site" evidence="13">
    <location>
        <position position="306"/>
    </location>
    <ligand>
        <name>Mg(2+)</name>
        <dbReference type="ChEBI" id="CHEBI:18420"/>
        <label>1</label>
    </ligand>
</feature>
<dbReference type="OrthoDB" id="5292471at2"/>
<dbReference type="Proteomes" id="UP000326453">
    <property type="component" value="Chromosome 2"/>
</dbReference>
<evidence type="ECO:0000256" key="9">
    <source>
        <dbReference type="ARBA" id="ARBA00030162"/>
    </source>
</evidence>
<evidence type="ECO:0000313" key="17">
    <source>
        <dbReference type="EMBL" id="QLH14070.1"/>
    </source>
</evidence>
<dbReference type="AlphaFoldDB" id="A0A1I5LX98"/>
<evidence type="ECO:0000256" key="6">
    <source>
        <dbReference type="ARBA" id="ARBA00022801"/>
    </source>
</evidence>
<sequence length="368" mass="39785">MPLLIGPLAHPLLRARLAPQAAEAGSLQGRLEGGGLAGIAADGWPRFAAGDEDLPLWQADWTPALRRYAEIFGLVPQSHHGRELLGLGEAASDAPEWQPELAAAMADRLLALPADRPAGAIRKRLPMIATWLASRRRAAAETADLPHVGPAASERVRMEPVEEPYAEYFSVEAIRLSQHRNDGGWTDPLARAVFVSGDATVVLPWDPLRDRVMLIDQLRAGPLARGDAQPWLYETVAGRVDAGETPQQAARREAVEETGIAISRLFAAPHNYPSPGAVAEYLYLYVGIADLPDGSAGLGGLATEDEDIRSHLVPRAELTRMALAGEIRNGPLLNLALWLELRHQDIRRELVQEGKTVPAGLPPSWGDV</sequence>
<dbReference type="NCBIfam" id="TIGR00052">
    <property type="entry name" value="nudix-type nucleoside diphosphatase, YffH/AdpP family"/>
    <property type="match status" value="1"/>
</dbReference>
<keyword evidence="5 13" id="KW-0479">Metal-binding</keyword>
<comment type="similarity">
    <text evidence="2">Belongs to the Nudix hydrolase family. NudF subfamily.</text>
</comment>
<dbReference type="GO" id="GO:0005829">
    <property type="term" value="C:cytosol"/>
    <property type="evidence" value="ECO:0007669"/>
    <property type="project" value="TreeGrafter"/>
</dbReference>
<reference evidence="17 21" key="3">
    <citation type="submission" date="2020-07" db="EMBL/GenBank/DDBJ databases">
        <title>The complete genome of Paracoccus pantotrophus ACCC 10489.</title>
        <authorList>
            <person name="Si Y."/>
        </authorList>
    </citation>
    <scope>NUCLEOTIDE SEQUENCE [LARGE SCALE GENOMIC DNA]</scope>
    <source>
        <strain evidence="17 21">ACCC10489</strain>
    </source>
</reference>
<evidence type="ECO:0000256" key="2">
    <source>
        <dbReference type="ARBA" id="ARBA00007482"/>
    </source>
</evidence>
<dbReference type="InterPro" id="IPR015797">
    <property type="entry name" value="NUDIX_hydrolase-like_dom_sf"/>
</dbReference>
<dbReference type="KEGG" id="ppan:ESD82_06485"/>
<reference evidence="16 20" key="2">
    <citation type="submission" date="2019-01" db="EMBL/GenBank/DDBJ databases">
        <title>Complete Genome Sequence and Annotation of the Paracoccus pantotrophus type strain DSM 2944.</title>
        <authorList>
            <person name="Bockwoldt J.A."/>
            <person name="Zimmermann M."/>
            <person name="Tiso T."/>
            <person name="Blank L.M."/>
        </authorList>
    </citation>
    <scope>NUCLEOTIDE SEQUENCE [LARGE SCALE GENOMIC DNA]</scope>
    <source>
        <strain evidence="16 20">DSM 2944</strain>
    </source>
</reference>
<dbReference type="PANTHER" id="PTHR11839:SF5">
    <property type="entry name" value="ADP-RIBOSE PYROPHOSPHATASE"/>
    <property type="match status" value="1"/>
</dbReference>
<evidence type="ECO:0000256" key="8">
    <source>
        <dbReference type="ARBA" id="ARBA00025164"/>
    </source>
</evidence>
<reference evidence="18 19" key="1">
    <citation type="submission" date="2018-10" db="EMBL/GenBank/DDBJ databases">
        <title>Genomic Encyclopedia of Archaeal and Bacterial Type Strains, Phase II (KMG-II): from individual species to whole genera.</title>
        <authorList>
            <person name="Goeker M."/>
        </authorList>
    </citation>
    <scope>NUCLEOTIDE SEQUENCE [LARGE SCALE GENOMIC DNA]</scope>
    <source>
        <strain evidence="19">ATCC 35512 / DSM 2944 / CIP 106514 / LMD 82.5 / NBRC 102493 / NCCB 82005 / GB17</strain>
        <strain evidence="18">DSM 2944</strain>
    </source>
</reference>
<evidence type="ECO:0000256" key="12">
    <source>
        <dbReference type="ARBA" id="ARBA00049546"/>
    </source>
</evidence>
<feature type="short sequence motif" description="Nudix box" evidence="14">
    <location>
        <begin position="238"/>
        <end position="260"/>
    </location>
</feature>
<dbReference type="InterPro" id="IPR020084">
    <property type="entry name" value="NUDIX_hydrolase_CS"/>
</dbReference>
<dbReference type="SUPFAM" id="SSF55811">
    <property type="entry name" value="Nudix"/>
    <property type="match status" value="1"/>
</dbReference>
<evidence type="ECO:0000256" key="4">
    <source>
        <dbReference type="ARBA" id="ARBA00013297"/>
    </source>
</evidence>
<dbReference type="GO" id="GO:0006753">
    <property type="term" value="P:nucleoside phosphate metabolic process"/>
    <property type="evidence" value="ECO:0007669"/>
    <property type="project" value="TreeGrafter"/>
</dbReference>
<evidence type="ECO:0000313" key="19">
    <source>
        <dbReference type="Proteomes" id="UP000273626"/>
    </source>
</evidence>
<keyword evidence="19" id="KW-1185">Reference proteome</keyword>
<feature type="binding site" evidence="13">
    <location>
        <position position="257"/>
    </location>
    <ligand>
        <name>Mg(2+)</name>
        <dbReference type="ChEBI" id="CHEBI:18420"/>
        <label>1</label>
    </ligand>
</feature>
<gene>
    <name evidence="18" type="ORF">BDE18_2778</name>
    <name evidence="16" type="ORF">ESD82_06485</name>
    <name evidence="17" type="ORF">HYQ43_07425</name>
</gene>
<feature type="binding site" evidence="13">
    <location>
        <position position="237"/>
    </location>
    <ligand>
        <name>Mg(2+)</name>
        <dbReference type="ChEBI" id="CHEBI:18420"/>
        <label>1</label>
    </ligand>
</feature>
<dbReference type="EC" id="3.6.1.13" evidence="3"/>
<accession>A0A1I5LX98</accession>
<evidence type="ECO:0000256" key="14">
    <source>
        <dbReference type="PIRSR" id="PIRSR604385-3"/>
    </source>
</evidence>
<evidence type="ECO:0000256" key="10">
    <source>
        <dbReference type="ARBA" id="ARBA00030308"/>
    </source>
</evidence>
<evidence type="ECO:0000256" key="13">
    <source>
        <dbReference type="PIRSR" id="PIRSR604385-2"/>
    </source>
</evidence>
<evidence type="ECO:0000313" key="21">
    <source>
        <dbReference type="Proteomes" id="UP000509322"/>
    </source>
</evidence>
<feature type="domain" description="Nudix hydrolase" evidence="15">
    <location>
        <begin position="195"/>
        <end position="335"/>
    </location>
</feature>
<dbReference type="RefSeq" id="WP_024844955.1">
    <property type="nucleotide sequence ID" value="NZ_CP038206.1"/>
</dbReference>
<comment type="cofactor">
    <cofactor evidence="1 13">
        <name>Mg(2+)</name>
        <dbReference type="ChEBI" id="CHEBI:18420"/>
    </cofactor>
</comment>
<evidence type="ECO:0000259" key="15">
    <source>
        <dbReference type="PROSITE" id="PS51462"/>
    </source>
</evidence>
<dbReference type="CDD" id="cd24155">
    <property type="entry name" value="NUDIX_ADPRase"/>
    <property type="match status" value="1"/>
</dbReference>
<dbReference type="Gene3D" id="3.90.79.10">
    <property type="entry name" value="Nucleoside Triphosphate Pyrophosphohydrolase"/>
    <property type="match status" value="1"/>
</dbReference>
<feature type="binding site" evidence="13">
    <location>
        <position position="253"/>
    </location>
    <ligand>
        <name>Mg(2+)</name>
        <dbReference type="ChEBI" id="CHEBI:18420"/>
        <label>1</label>
    </ligand>
</feature>
<evidence type="ECO:0000256" key="11">
    <source>
        <dbReference type="ARBA" id="ARBA00033056"/>
    </source>
</evidence>
<dbReference type="Proteomes" id="UP000509322">
    <property type="component" value="Chromosome 1"/>
</dbReference>
<evidence type="ECO:0000313" key="20">
    <source>
        <dbReference type="Proteomes" id="UP000326453"/>
    </source>
</evidence>
<dbReference type="GO" id="GO:0019693">
    <property type="term" value="P:ribose phosphate metabolic process"/>
    <property type="evidence" value="ECO:0007669"/>
    <property type="project" value="TreeGrafter"/>
</dbReference>
<organism evidence="17 21">
    <name type="scientific">Paracoccus pantotrophus</name>
    <name type="common">Thiosphaera pantotropha</name>
    <dbReference type="NCBI Taxonomy" id="82367"/>
    <lineage>
        <taxon>Bacteria</taxon>
        <taxon>Pseudomonadati</taxon>
        <taxon>Pseudomonadota</taxon>
        <taxon>Alphaproteobacteria</taxon>
        <taxon>Rhodobacterales</taxon>
        <taxon>Paracoccaceae</taxon>
        <taxon>Paracoccus</taxon>
    </lineage>
</organism>
<dbReference type="InterPro" id="IPR004385">
    <property type="entry name" value="NDP_pyrophosphatase"/>
</dbReference>
<protein>
    <recommendedName>
        <fullName evidence="4">ADP-ribose pyrophosphatase</fullName>
        <ecNumber evidence="3">3.6.1.13</ecNumber>
    </recommendedName>
    <alternativeName>
        <fullName evidence="9">ADP-ribose diphosphatase</fullName>
    </alternativeName>
    <alternativeName>
        <fullName evidence="11">ADP-ribose phosphohydrolase</fullName>
    </alternativeName>
    <alternativeName>
        <fullName evidence="10">Adenosine diphosphoribose pyrophosphatase</fullName>
    </alternativeName>
</protein>
<proteinExistence type="inferred from homology"/>
<comment type="catalytic activity">
    <reaction evidence="12">
        <text>ADP-D-ribose + H2O = D-ribose 5-phosphate + AMP + 2 H(+)</text>
        <dbReference type="Rhea" id="RHEA:10412"/>
        <dbReference type="ChEBI" id="CHEBI:15377"/>
        <dbReference type="ChEBI" id="CHEBI:15378"/>
        <dbReference type="ChEBI" id="CHEBI:57967"/>
        <dbReference type="ChEBI" id="CHEBI:78346"/>
        <dbReference type="ChEBI" id="CHEBI:456215"/>
        <dbReference type="EC" id="3.6.1.13"/>
    </reaction>
</comment>
<evidence type="ECO:0000256" key="1">
    <source>
        <dbReference type="ARBA" id="ARBA00001946"/>
    </source>
</evidence>